<dbReference type="FunFam" id="3.40.190.10:FF:000018">
    <property type="entry name" value="Oligopeptide ABC transporter, oligopeptide-binding protein"/>
    <property type="match status" value="1"/>
</dbReference>
<dbReference type="GO" id="GO:0015833">
    <property type="term" value="P:peptide transport"/>
    <property type="evidence" value="ECO:0007669"/>
    <property type="project" value="UniProtKB-KW"/>
</dbReference>
<dbReference type="FunFam" id="3.10.105.10:FF:000001">
    <property type="entry name" value="Oligopeptide ABC transporter, oligopeptide-binding protein"/>
    <property type="match status" value="1"/>
</dbReference>
<evidence type="ECO:0000256" key="2">
    <source>
        <dbReference type="ARBA" id="ARBA00004418"/>
    </source>
</evidence>
<evidence type="ECO:0000259" key="16">
    <source>
        <dbReference type="Pfam" id="PF00496"/>
    </source>
</evidence>
<comment type="subunit">
    <text evidence="12">The complex is composed of two ATP-binding proteins (OppD and OppF), two transmembrane proteins (OppB and OppC) and a solute-binding protein (OppA).</text>
</comment>
<comment type="similarity">
    <text evidence="3">Belongs to the bacterial solute-binding protein 5 family.</text>
</comment>
<feature type="region of interest" description="Disordered" evidence="14">
    <location>
        <begin position="27"/>
        <end position="49"/>
    </location>
</feature>
<feature type="signal peptide" evidence="15">
    <location>
        <begin position="1"/>
        <end position="24"/>
    </location>
</feature>
<evidence type="ECO:0000256" key="9">
    <source>
        <dbReference type="ARBA" id="ARBA00023139"/>
    </source>
</evidence>
<evidence type="ECO:0000256" key="10">
    <source>
        <dbReference type="ARBA" id="ARBA00023157"/>
    </source>
</evidence>
<comment type="caution">
    <text evidence="17">The sequence shown here is derived from an EMBL/GenBank/DDBJ whole genome shotgun (WGS) entry which is preliminary data.</text>
</comment>
<name>A0A643MB46_BACTU</name>
<dbReference type="KEGG" id="bthy:AQ980_12025"/>
<evidence type="ECO:0000256" key="5">
    <source>
        <dbReference type="ARBA" id="ARBA00022729"/>
    </source>
</evidence>
<dbReference type="AlphaFoldDB" id="A0A643MB46"/>
<keyword evidence="8" id="KW-0653">Protein transport</keyword>
<evidence type="ECO:0000256" key="7">
    <source>
        <dbReference type="ARBA" id="ARBA00022856"/>
    </source>
</evidence>
<evidence type="ECO:0000313" key="17">
    <source>
        <dbReference type="EMBL" id="KAB1356661.1"/>
    </source>
</evidence>
<evidence type="ECO:0000256" key="14">
    <source>
        <dbReference type="SAM" id="MobiDB-lite"/>
    </source>
</evidence>
<keyword evidence="7" id="KW-0571">Peptide transport</keyword>
<keyword evidence="11" id="KW-0449">Lipoprotein</keyword>
<dbReference type="GO" id="GO:0043190">
    <property type="term" value="C:ATP-binding cassette (ABC) transporter complex"/>
    <property type="evidence" value="ECO:0007669"/>
    <property type="project" value="InterPro"/>
</dbReference>
<dbReference type="InterPro" id="IPR030678">
    <property type="entry name" value="Peptide/Ni-bd"/>
</dbReference>
<evidence type="ECO:0000256" key="13">
    <source>
        <dbReference type="ARBA" id="ARBA00072558"/>
    </source>
</evidence>
<keyword evidence="10" id="KW-1015">Disulfide bond</keyword>
<dbReference type="Pfam" id="PF00496">
    <property type="entry name" value="SBP_bac_5"/>
    <property type="match status" value="1"/>
</dbReference>
<dbReference type="GO" id="GO:0030288">
    <property type="term" value="C:outer membrane-bounded periplasmic space"/>
    <property type="evidence" value="ECO:0007669"/>
    <property type="project" value="UniProtKB-ARBA"/>
</dbReference>
<dbReference type="GO" id="GO:1904680">
    <property type="term" value="F:peptide transmembrane transporter activity"/>
    <property type="evidence" value="ECO:0007669"/>
    <property type="project" value="TreeGrafter"/>
</dbReference>
<keyword evidence="9" id="KW-0564">Palmitate</keyword>
<dbReference type="InterPro" id="IPR000914">
    <property type="entry name" value="SBP_5_dom"/>
</dbReference>
<feature type="domain" description="Solute-binding protein family 5" evidence="16">
    <location>
        <begin position="97"/>
        <end position="484"/>
    </location>
</feature>
<keyword evidence="4" id="KW-0813">Transport</keyword>
<keyword evidence="6" id="KW-0574">Periplasm</keyword>
<feature type="chain" id="PRO_5039202983" description="Periplasmic oligopeptide-binding protein OppA" evidence="15">
    <location>
        <begin position="25"/>
        <end position="571"/>
    </location>
</feature>
<dbReference type="CDD" id="cd08504">
    <property type="entry name" value="PBP2_OppA"/>
    <property type="match status" value="1"/>
</dbReference>
<dbReference type="GO" id="GO:0015031">
    <property type="term" value="P:protein transport"/>
    <property type="evidence" value="ECO:0007669"/>
    <property type="project" value="UniProtKB-KW"/>
</dbReference>
<organism evidence="17">
    <name type="scientific">Bacillus thuringiensis</name>
    <dbReference type="NCBI Taxonomy" id="1428"/>
    <lineage>
        <taxon>Bacteria</taxon>
        <taxon>Bacillati</taxon>
        <taxon>Bacillota</taxon>
        <taxon>Bacilli</taxon>
        <taxon>Bacillales</taxon>
        <taxon>Bacillaceae</taxon>
        <taxon>Bacillus</taxon>
        <taxon>Bacillus cereus group</taxon>
    </lineage>
</organism>
<gene>
    <name evidence="17" type="ORF">FPG91_11215</name>
</gene>
<dbReference type="Gene3D" id="3.40.190.10">
    <property type="entry name" value="Periplasmic binding protein-like II"/>
    <property type="match status" value="1"/>
</dbReference>
<dbReference type="Gene3D" id="3.10.105.10">
    <property type="entry name" value="Dipeptide-binding Protein, Domain 3"/>
    <property type="match status" value="1"/>
</dbReference>
<evidence type="ECO:0000256" key="12">
    <source>
        <dbReference type="ARBA" id="ARBA00063980"/>
    </source>
</evidence>
<dbReference type="PIRSF" id="PIRSF002741">
    <property type="entry name" value="MppA"/>
    <property type="match status" value="1"/>
</dbReference>
<sequence>MKRKKMKKLTAVVVPVLAMSVALTACSGSGGEKKTTTTSNSGEEKKSDIKYAAKQVLNRTENQEIPTMDTSKSTDTLGSQILGNTMEGLYRLDKDNKPIPAAAESSTKSEDGKKYTFKLRKDAKWSNGDPVTAKDFVFAWKRLLDKNTAAEYAFIAYYIKNAEAINKGEKPVTELGAKAVDDYTLEVELEKPVPYFLNLLAFPSYYPLNEKFVKEKGDKYGLEADTTVYNGPFVMSSWKHEQGWQLKKNDKYWDKKTVKLEEINYSVVKEVATKVNLYDTGSIDFTLLSGEFVDKYKSNKEEYGEYAESSTFFLRLNQKRNGQDTPLKSKKLREAIALSVDKKGLANVILNNGSKATDQLVPKGLATGPDGKDYQDTFKNGLKYNPKKGAAAWEEAKKELGKDQVTIELLSYDDGTAKKIADYVKDQIEKNLKGVTINTKIQPFKQKLKLETAQDYEISYAGWSPDYADPMTFIDMFESKSPYNQMSYSNPKYDEMVGKAGNELMSDAKKRWETLGKVEKLFLEEDAGLVPLYQTGRSYVMKPNVKGIVKHNISPEYSFKWAYVTEDGGKK</sequence>
<evidence type="ECO:0000256" key="15">
    <source>
        <dbReference type="SAM" id="SignalP"/>
    </source>
</evidence>
<protein>
    <recommendedName>
        <fullName evidence="13">Periplasmic oligopeptide-binding protein OppA</fullName>
    </recommendedName>
</protein>
<proteinExistence type="inferred from homology"/>
<reference evidence="17" key="1">
    <citation type="submission" date="2019-07" db="EMBL/GenBank/DDBJ databases">
        <title>Draft genome sequence of Bacillus thuringiensis strain PT02.</title>
        <authorList>
            <person name="Nguyen H."/>
            <person name="Nguyen L.N."/>
            <person name="Nguyen H.T.T."/>
            <person name="Nguyen D.V."/>
            <person name="Le H.T.T."/>
        </authorList>
    </citation>
    <scope>NUCLEOTIDE SEQUENCE</scope>
    <source>
        <strain evidence="17">PT02</strain>
    </source>
</reference>
<dbReference type="FunFam" id="3.90.76.10:FF:000001">
    <property type="entry name" value="Oligopeptide ABC transporter substrate-binding protein"/>
    <property type="match status" value="1"/>
</dbReference>
<evidence type="ECO:0000256" key="3">
    <source>
        <dbReference type="ARBA" id="ARBA00005695"/>
    </source>
</evidence>
<comment type="subcellular location">
    <subcellularLocation>
        <location evidence="1">Cell membrane</location>
        <topology evidence="1">Lipid-anchor</topology>
    </subcellularLocation>
    <subcellularLocation>
        <location evidence="2">Periplasm</location>
    </subcellularLocation>
</comment>
<dbReference type="InterPro" id="IPR039424">
    <property type="entry name" value="SBP_5"/>
</dbReference>
<evidence type="ECO:0000256" key="4">
    <source>
        <dbReference type="ARBA" id="ARBA00022448"/>
    </source>
</evidence>
<dbReference type="PROSITE" id="PS51257">
    <property type="entry name" value="PROKAR_LIPOPROTEIN"/>
    <property type="match status" value="1"/>
</dbReference>
<dbReference type="RefSeq" id="WP_000823473.1">
    <property type="nucleotide sequence ID" value="NZ_CP011349.1"/>
</dbReference>
<dbReference type="PANTHER" id="PTHR30290">
    <property type="entry name" value="PERIPLASMIC BINDING COMPONENT OF ABC TRANSPORTER"/>
    <property type="match status" value="1"/>
</dbReference>
<evidence type="ECO:0000256" key="11">
    <source>
        <dbReference type="ARBA" id="ARBA00023288"/>
    </source>
</evidence>
<dbReference type="Gene3D" id="3.90.76.10">
    <property type="entry name" value="Dipeptide-binding Protein, Domain 1"/>
    <property type="match status" value="1"/>
</dbReference>
<evidence type="ECO:0000256" key="6">
    <source>
        <dbReference type="ARBA" id="ARBA00022764"/>
    </source>
</evidence>
<evidence type="ECO:0000256" key="1">
    <source>
        <dbReference type="ARBA" id="ARBA00004193"/>
    </source>
</evidence>
<accession>A0A643MB46</accession>
<dbReference type="SUPFAM" id="SSF53850">
    <property type="entry name" value="Periplasmic binding protein-like II"/>
    <property type="match status" value="1"/>
</dbReference>
<dbReference type="PANTHER" id="PTHR30290:SF10">
    <property type="entry name" value="PERIPLASMIC OLIGOPEPTIDE-BINDING PROTEIN-RELATED"/>
    <property type="match status" value="1"/>
</dbReference>
<dbReference type="EMBL" id="VLPO01000012">
    <property type="protein sequence ID" value="KAB1356661.1"/>
    <property type="molecule type" value="Genomic_DNA"/>
</dbReference>
<keyword evidence="5 15" id="KW-0732">Signal</keyword>
<evidence type="ECO:0000256" key="8">
    <source>
        <dbReference type="ARBA" id="ARBA00022927"/>
    </source>
</evidence>